<dbReference type="InterPro" id="IPR000300">
    <property type="entry name" value="IPPc"/>
</dbReference>
<reference evidence="4" key="1">
    <citation type="submission" date="2018-03" db="EMBL/GenBank/DDBJ databases">
        <title>The relapsing fever spirochete Borrelia turicatae persists in the highly oxidative environment of its soft-bodied tick vector.</title>
        <authorList>
            <person name="Bourret T.J."/>
            <person name="Boyle W.K."/>
            <person name="Valenzuela J.G."/>
            <person name="Oliveira F."/>
            <person name="Lopez J.E."/>
        </authorList>
    </citation>
    <scope>NUCLEOTIDE SEQUENCE</scope>
    <source>
        <strain evidence="4">Kansas strain/isolate</strain>
        <tissue evidence="4">Salivary glands</tissue>
    </source>
</reference>
<organism evidence="4">
    <name type="scientific">Ornithodoros turicata</name>
    <dbReference type="NCBI Taxonomy" id="34597"/>
    <lineage>
        <taxon>Eukaryota</taxon>
        <taxon>Metazoa</taxon>
        <taxon>Ecdysozoa</taxon>
        <taxon>Arthropoda</taxon>
        <taxon>Chelicerata</taxon>
        <taxon>Arachnida</taxon>
        <taxon>Acari</taxon>
        <taxon>Parasitiformes</taxon>
        <taxon>Ixodida</taxon>
        <taxon>Ixodoidea</taxon>
        <taxon>Argasidae</taxon>
        <taxon>Ornithodorinae</taxon>
        <taxon>Ornithodoros</taxon>
    </lineage>
</organism>
<dbReference type="SMART" id="SM00128">
    <property type="entry name" value="IPPc"/>
    <property type="match status" value="1"/>
</dbReference>
<dbReference type="InterPro" id="IPR036691">
    <property type="entry name" value="Endo/exonu/phosph_ase_sf"/>
</dbReference>
<evidence type="ECO:0000256" key="1">
    <source>
        <dbReference type="ARBA" id="ARBA00005910"/>
    </source>
</evidence>
<dbReference type="GO" id="GO:0001726">
    <property type="term" value="C:ruffle"/>
    <property type="evidence" value="ECO:0007669"/>
    <property type="project" value="TreeGrafter"/>
</dbReference>
<dbReference type="Gene3D" id="2.60.40.2840">
    <property type="match status" value="1"/>
</dbReference>
<dbReference type="RefSeq" id="XP_064460733.1">
    <property type="nucleotide sequence ID" value="XM_064604663.1"/>
</dbReference>
<dbReference type="Gene3D" id="3.60.10.10">
    <property type="entry name" value="Endonuclease/exonuclease/phosphatase"/>
    <property type="match status" value="1"/>
</dbReference>
<name>A0A2R5LE95_9ACAR</name>
<dbReference type="GO" id="GO:0005737">
    <property type="term" value="C:cytoplasm"/>
    <property type="evidence" value="ECO:0007669"/>
    <property type="project" value="TreeGrafter"/>
</dbReference>
<evidence type="ECO:0000256" key="2">
    <source>
        <dbReference type="SAM" id="MobiDB-lite"/>
    </source>
</evidence>
<comment type="similarity">
    <text evidence="1">Belongs to the inositol 1,4,5-trisphosphate 5-phosphatase type II family.</text>
</comment>
<dbReference type="PANTHER" id="PTHR11200:SF275">
    <property type="entry name" value="LD06095P"/>
    <property type="match status" value="1"/>
</dbReference>
<dbReference type="Pfam" id="PF17751">
    <property type="entry name" value="SKICH"/>
    <property type="match status" value="1"/>
</dbReference>
<dbReference type="EMBL" id="GGLE01003696">
    <property type="protein sequence ID" value="MBY07822.1"/>
    <property type="molecule type" value="Transcribed_RNA"/>
</dbReference>
<dbReference type="InterPro" id="IPR046985">
    <property type="entry name" value="IP5"/>
</dbReference>
<evidence type="ECO:0000259" key="3">
    <source>
        <dbReference type="SMART" id="SM00128"/>
    </source>
</evidence>
<protein>
    <submittedName>
        <fullName evidence="4">Putative skeletal muscle/kidney enriched inositol 5-phosphatase</fullName>
    </submittedName>
</protein>
<feature type="region of interest" description="Disordered" evidence="2">
    <location>
        <begin position="384"/>
        <end position="467"/>
    </location>
</feature>
<feature type="domain" description="Inositol polyphosphate-related phosphatase" evidence="3">
    <location>
        <begin position="13"/>
        <end position="320"/>
    </location>
</feature>
<dbReference type="SUPFAM" id="SSF56219">
    <property type="entry name" value="DNase I-like"/>
    <property type="match status" value="1"/>
</dbReference>
<dbReference type="GeneID" id="135370807"/>
<dbReference type="InterPro" id="IPR041611">
    <property type="entry name" value="SKICH"/>
</dbReference>
<dbReference type="GO" id="GO:0004439">
    <property type="term" value="F:phosphatidylinositol-4,5-bisphosphate 5-phosphatase activity"/>
    <property type="evidence" value="ECO:0007669"/>
    <property type="project" value="TreeGrafter"/>
</dbReference>
<evidence type="ECO:0000313" key="4">
    <source>
        <dbReference type="EMBL" id="MBY07822.1"/>
    </source>
</evidence>
<dbReference type="PANTHER" id="PTHR11200">
    <property type="entry name" value="INOSITOL 5-PHOSPHATASE"/>
    <property type="match status" value="1"/>
</dbReference>
<accession>A0A2R5LE95</accession>
<dbReference type="RefSeq" id="XP_064460735.1">
    <property type="nucleotide sequence ID" value="XM_064604665.1"/>
</dbReference>
<dbReference type="GO" id="GO:0046856">
    <property type="term" value="P:phosphatidylinositol dephosphorylation"/>
    <property type="evidence" value="ECO:0007669"/>
    <property type="project" value="InterPro"/>
</dbReference>
<dbReference type="GO" id="GO:0005886">
    <property type="term" value="C:plasma membrane"/>
    <property type="evidence" value="ECO:0007669"/>
    <property type="project" value="TreeGrafter"/>
</dbReference>
<dbReference type="FunFam" id="3.60.10.10:FF:000060">
    <property type="entry name" value="Uncharacterized protein, isoform C"/>
    <property type="match status" value="1"/>
</dbReference>
<feature type="region of interest" description="Disordered" evidence="2">
    <location>
        <begin position="485"/>
        <end position="526"/>
    </location>
</feature>
<dbReference type="AlphaFoldDB" id="A0A2R5LE95"/>
<feature type="compositionally biased region" description="Polar residues" evidence="2">
    <location>
        <begin position="450"/>
        <end position="464"/>
    </location>
</feature>
<dbReference type="Pfam" id="PF22669">
    <property type="entry name" value="Exo_endo_phos2"/>
    <property type="match status" value="1"/>
</dbReference>
<dbReference type="KEGG" id="oti:135370807"/>
<proteinExistence type="inferred from homology"/>
<dbReference type="RefSeq" id="XP_064460734.1">
    <property type="nucleotide sequence ID" value="XM_064604664.1"/>
</dbReference>
<sequence>MSSDCKEGDSLMRDFRIYIMTWNVVCRGPIEDLHCALGLEPPIIVESLPDMYAIGFQEVSARPQHLITQAFFEEPWIQAVKDALRKYCYVKVKHVRLQGLVLAIFSKREHLIHLRGIQSTYTRTGLGGVWGNKGGVTIRLCAYGCSICYVNTHLAAHDSETLQRINEYNTIIEKQTFVDSQATNILTHDYAFWFGDLNFRVDDCTMEEMRSSIEDGTFQKMLPKDQLLRVRVRREAFHEFMEQDITFPPTYKFQIDGMGYNFSTRKPAWTDRILYRFTKDAYDNTTLDLKTHHYGSHTLHIQSDHKPVSGFFTIKVFAKPEHPMIYFMPVGPWVISQDCFAWYYTHPGTEVQSWDWIALYRDNFTSLDDHIGYVWASTRPTDVHPTVGMRLQRNRVCRDKQSRSASGRRTHSPPDCDSGLRSMSATRSRKDSDPATTSDTDAPRRKHRGSTSIASGEASSTHQAHASRRDYAFSCDARRASQELLGGSRDADTGSASPLEQKCSPEEASGTAGRKQHAVPRAEGHSHEELVNPVFYRVLFGDHSLLVSGKYRLLYLRGESDVLGMSEPFKIKGSAIQSFS</sequence>